<dbReference type="EMBL" id="MU006218">
    <property type="protein sequence ID" value="KAF2831141.1"/>
    <property type="molecule type" value="Genomic_DNA"/>
</dbReference>
<protein>
    <submittedName>
        <fullName evidence="5">NAD(P)-binding protein</fullName>
    </submittedName>
</protein>
<keyword evidence="6" id="KW-1185">Reference proteome</keyword>
<dbReference type="InterPro" id="IPR057571">
    <property type="entry name" value="SDR_PhqE-like"/>
</dbReference>
<dbReference type="SUPFAM" id="SSF51735">
    <property type="entry name" value="NAD(P)-binding Rossmann-fold domains"/>
    <property type="match status" value="1"/>
</dbReference>
<dbReference type="Gene3D" id="3.40.50.720">
    <property type="entry name" value="NAD(P)-binding Rossmann-like Domain"/>
    <property type="match status" value="1"/>
</dbReference>
<evidence type="ECO:0000256" key="3">
    <source>
        <dbReference type="ARBA" id="ARBA00023002"/>
    </source>
</evidence>
<evidence type="ECO:0000256" key="2">
    <source>
        <dbReference type="ARBA" id="ARBA00022857"/>
    </source>
</evidence>
<accession>A0A6A7ACU3</accession>
<keyword evidence="4" id="KW-0812">Transmembrane</keyword>
<reference evidence="5" key="1">
    <citation type="journal article" date="2020" name="Stud. Mycol.">
        <title>101 Dothideomycetes genomes: a test case for predicting lifestyles and emergence of pathogens.</title>
        <authorList>
            <person name="Haridas S."/>
            <person name="Albert R."/>
            <person name="Binder M."/>
            <person name="Bloem J."/>
            <person name="Labutti K."/>
            <person name="Salamov A."/>
            <person name="Andreopoulos B."/>
            <person name="Baker S."/>
            <person name="Barry K."/>
            <person name="Bills G."/>
            <person name="Bluhm B."/>
            <person name="Cannon C."/>
            <person name="Castanera R."/>
            <person name="Culley D."/>
            <person name="Daum C."/>
            <person name="Ezra D."/>
            <person name="Gonzalez J."/>
            <person name="Henrissat B."/>
            <person name="Kuo A."/>
            <person name="Liang C."/>
            <person name="Lipzen A."/>
            <person name="Lutzoni F."/>
            <person name="Magnuson J."/>
            <person name="Mondo S."/>
            <person name="Nolan M."/>
            <person name="Ohm R."/>
            <person name="Pangilinan J."/>
            <person name="Park H.-J."/>
            <person name="Ramirez L."/>
            <person name="Alfaro M."/>
            <person name="Sun H."/>
            <person name="Tritt A."/>
            <person name="Yoshinaga Y."/>
            <person name="Zwiers L.-H."/>
            <person name="Turgeon B."/>
            <person name="Goodwin S."/>
            <person name="Spatafora J."/>
            <person name="Crous P."/>
            <person name="Grigoriev I."/>
        </authorList>
    </citation>
    <scope>NUCLEOTIDE SEQUENCE</scope>
    <source>
        <strain evidence="5">CBS 113818</strain>
    </source>
</reference>
<sequence length="272" mass="28889">MAHQDRLANTHVLVFGGTSGIGFAIANMALSYGALVTISGSGQLKVDQKVEKLRSFYPNKPISDVVGFACDLSDTDNLEANLKALLDKVTEGGEKKIDHIAFTAGALGTLPKVADVTPETALGGFGVRYIAPAILAKLISTGQYMPLTAKSSYTLTGGTNTYKPFPEWAYVAAWGAATDGLVRGLAVDMAPLRVNLVIPGAIQTELLQPMLDRIGEKAAEKMKRDNSLMATFGQPGDIAEAYGYLMRDRFASGSFVTSDGGRLLVTPNPEKE</sequence>
<dbReference type="Proteomes" id="UP000799424">
    <property type="component" value="Unassembled WGS sequence"/>
</dbReference>
<dbReference type="OrthoDB" id="294295at2759"/>
<dbReference type="InterPro" id="IPR002347">
    <property type="entry name" value="SDR_fam"/>
</dbReference>
<feature type="transmembrane region" description="Helical" evidence="4">
    <location>
        <begin position="12"/>
        <end position="35"/>
    </location>
</feature>
<evidence type="ECO:0000313" key="6">
    <source>
        <dbReference type="Proteomes" id="UP000799424"/>
    </source>
</evidence>
<keyword evidence="4" id="KW-1133">Transmembrane helix</keyword>
<keyword evidence="2" id="KW-0521">NADP</keyword>
<dbReference type="InterPro" id="IPR036291">
    <property type="entry name" value="NAD(P)-bd_dom_sf"/>
</dbReference>
<dbReference type="PRINTS" id="PR00081">
    <property type="entry name" value="GDHRDH"/>
</dbReference>
<proteinExistence type="inferred from homology"/>
<gene>
    <name evidence="5" type="ORF">CC86DRAFT_341748</name>
</gene>
<comment type="similarity">
    <text evidence="1">Belongs to the short-chain dehydrogenases/reductases (SDR) family.</text>
</comment>
<dbReference type="Pfam" id="PF23441">
    <property type="entry name" value="SDR"/>
    <property type="match status" value="1"/>
</dbReference>
<dbReference type="InterPro" id="IPR051122">
    <property type="entry name" value="SDR_DHRS6-like"/>
</dbReference>
<evidence type="ECO:0000256" key="4">
    <source>
        <dbReference type="SAM" id="Phobius"/>
    </source>
</evidence>
<keyword evidence="4" id="KW-0472">Membrane</keyword>
<dbReference type="AlphaFoldDB" id="A0A6A7ACU3"/>
<evidence type="ECO:0000256" key="1">
    <source>
        <dbReference type="ARBA" id="ARBA00006484"/>
    </source>
</evidence>
<dbReference type="PANTHER" id="PTHR43477:SF1">
    <property type="entry name" value="DIHYDROANTICAPSIN 7-DEHYDROGENASE"/>
    <property type="match status" value="1"/>
</dbReference>
<dbReference type="PANTHER" id="PTHR43477">
    <property type="entry name" value="DIHYDROANTICAPSIN 7-DEHYDROGENASE"/>
    <property type="match status" value="1"/>
</dbReference>
<keyword evidence="3" id="KW-0560">Oxidoreductase</keyword>
<organism evidence="5 6">
    <name type="scientific">Ophiobolus disseminans</name>
    <dbReference type="NCBI Taxonomy" id="1469910"/>
    <lineage>
        <taxon>Eukaryota</taxon>
        <taxon>Fungi</taxon>
        <taxon>Dikarya</taxon>
        <taxon>Ascomycota</taxon>
        <taxon>Pezizomycotina</taxon>
        <taxon>Dothideomycetes</taxon>
        <taxon>Pleosporomycetidae</taxon>
        <taxon>Pleosporales</taxon>
        <taxon>Pleosporineae</taxon>
        <taxon>Phaeosphaeriaceae</taxon>
        <taxon>Ophiobolus</taxon>
    </lineage>
</organism>
<dbReference type="GO" id="GO:0016491">
    <property type="term" value="F:oxidoreductase activity"/>
    <property type="evidence" value="ECO:0007669"/>
    <property type="project" value="UniProtKB-KW"/>
</dbReference>
<name>A0A6A7ACU3_9PLEO</name>
<evidence type="ECO:0000313" key="5">
    <source>
        <dbReference type="EMBL" id="KAF2831141.1"/>
    </source>
</evidence>